<sequence>MEENLYQVIVNIDAIEAYCDALDCFLNDAHTLQNLLPSAFTLTVVQHEKIASLTTAYEALSLLDDATTLSFLLKIANLNVAINAILNQYAEDKSDIHINSLRSINADILSFLNEFRECVG</sequence>
<evidence type="ECO:0000313" key="1">
    <source>
        <dbReference type="EMBL" id="KAA6118652.1"/>
    </source>
</evidence>
<dbReference type="AlphaFoldDB" id="A0AB34CEV4"/>
<dbReference type="Proteomes" id="UP000324255">
    <property type="component" value="Unassembled WGS sequence"/>
</dbReference>
<keyword evidence="2" id="KW-1185">Reference proteome</keyword>
<comment type="caution">
    <text evidence="1">The sequence shown here is derived from an EMBL/GenBank/DDBJ whole genome shotgun (WGS) entry which is preliminary data.</text>
</comment>
<accession>A0AB34CEV4</accession>
<gene>
    <name evidence="1" type="ORF">F3I20_21840</name>
</gene>
<evidence type="ECO:0000313" key="2">
    <source>
        <dbReference type="Proteomes" id="UP000324255"/>
    </source>
</evidence>
<proteinExistence type="predicted"/>
<dbReference type="RefSeq" id="WP_150015715.1">
    <property type="nucleotide sequence ID" value="NZ_VWVM01000027.1"/>
</dbReference>
<dbReference type="EMBL" id="VWVM01000027">
    <property type="protein sequence ID" value="KAA6118652.1"/>
    <property type="molecule type" value="Genomic_DNA"/>
</dbReference>
<protein>
    <submittedName>
        <fullName evidence="1">Uncharacterized protein</fullName>
    </submittedName>
</protein>
<organism evidence="1 2">
    <name type="scientific">Candidatus Pantoea gossypiicola</name>
    <dbReference type="NCBI Taxonomy" id="2608008"/>
    <lineage>
        <taxon>Bacteria</taxon>
        <taxon>Pseudomonadati</taxon>
        <taxon>Pseudomonadota</taxon>
        <taxon>Gammaproteobacteria</taxon>
        <taxon>Enterobacterales</taxon>
        <taxon>Erwiniaceae</taxon>
        <taxon>Pantoea</taxon>
    </lineage>
</organism>
<name>A0AB34CEV4_9GAMM</name>
<reference evidence="1 2" key="1">
    <citation type="submission" date="2019-09" db="EMBL/GenBank/DDBJ databases">
        <title>Genomic diversity of phyloplane-associated Pantoea species in Pakistan cotton crop.</title>
        <authorList>
            <person name="Tufail M.R."/>
            <person name="Cook D.R."/>
        </authorList>
    </citation>
    <scope>NUCLEOTIDE SEQUENCE [LARGE SCALE GENOMIC DNA]</scope>
    <source>
        <strain evidence="1 2">B_8</strain>
    </source>
</reference>